<dbReference type="Gene3D" id="3.40.50.150">
    <property type="entry name" value="Vaccinia Virus protein VP39"/>
    <property type="match status" value="1"/>
</dbReference>
<gene>
    <name evidence="2" type="ORF">UFOPK3614_01099</name>
</gene>
<sequence>MKLEIGCGQRPTPGYIHNDLNNFPGVELVCSPWEVTLESNTLEEVLALGVIEHLTYDQVEKTFNNIFRMLKPGGVFLFDVPDIPIWCQYVVDYFAGKETPFEIDHIFATLYGWQRWPGDEHKSGWYKEKLEKYLVASGFTTWEEGVNEMKSRGHERNRMNRPTDAHIYVAARR</sequence>
<protein>
    <submittedName>
        <fullName evidence="2">Unannotated protein</fullName>
    </submittedName>
</protein>
<reference evidence="2" key="1">
    <citation type="submission" date="2020-05" db="EMBL/GenBank/DDBJ databases">
        <authorList>
            <person name="Chiriac C."/>
            <person name="Salcher M."/>
            <person name="Ghai R."/>
            <person name="Kavagutti S V."/>
        </authorList>
    </citation>
    <scope>NUCLEOTIDE SEQUENCE</scope>
</reference>
<dbReference type="Pfam" id="PF08241">
    <property type="entry name" value="Methyltransf_11"/>
    <property type="match status" value="1"/>
</dbReference>
<dbReference type="GO" id="GO:0008757">
    <property type="term" value="F:S-adenosylmethionine-dependent methyltransferase activity"/>
    <property type="evidence" value="ECO:0007669"/>
    <property type="project" value="InterPro"/>
</dbReference>
<accession>A0A6J7I434</accession>
<evidence type="ECO:0000259" key="1">
    <source>
        <dbReference type="Pfam" id="PF08241"/>
    </source>
</evidence>
<dbReference type="InterPro" id="IPR029063">
    <property type="entry name" value="SAM-dependent_MTases_sf"/>
</dbReference>
<dbReference type="EMBL" id="CAFBMS010000086">
    <property type="protein sequence ID" value="CAB4925451.1"/>
    <property type="molecule type" value="Genomic_DNA"/>
</dbReference>
<dbReference type="AlphaFoldDB" id="A0A6J7I434"/>
<organism evidence="2">
    <name type="scientific">freshwater metagenome</name>
    <dbReference type="NCBI Taxonomy" id="449393"/>
    <lineage>
        <taxon>unclassified sequences</taxon>
        <taxon>metagenomes</taxon>
        <taxon>ecological metagenomes</taxon>
    </lineage>
</organism>
<evidence type="ECO:0000313" key="2">
    <source>
        <dbReference type="EMBL" id="CAB4925451.1"/>
    </source>
</evidence>
<proteinExistence type="predicted"/>
<feature type="domain" description="Methyltransferase type 11" evidence="1">
    <location>
        <begin position="26"/>
        <end position="78"/>
    </location>
</feature>
<dbReference type="InterPro" id="IPR013216">
    <property type="entry name" value="Methyltransf_11"/>
</dbReference>
<name>A0A6J7I434_9ZZZZ</name>
<dbReference type="SUPFAM" id="SSF53335">
    <property type="entry name" value="S-adenosyl-L-methionine-dependent methyltransferases"/>
    <property type="match status" value="1"/>
</dbReference>